<dbReference type="PANTHER" id="PTHR33317">
    <property type="entry name" value="POLYNUCLEOTIDYL TRANSFERASE, RIBONUCLEASE H-LIKE SUPERFAMILY PROTEIN"/>
    <property type="match status" value="1"/>
</dbReference>
<name>A0A7I8DNP0_9FIRM</name>
<comment type="subcellular location">
    <subcellularLocation>
        <location evidence="5">Cytoplasm</location>
    </subcellularLocation>
</comment>
<dbReference type="CDD" id="cd16964">
    <property type="entry name" value="YqgF"/>
    <property type="match status" value="1"/>
</dbReference>
<evidence type="ECO:0000256" key="1">
    <source>
        <dbReference type="ARBA" id="ARBA00022490"/>
    </source>
</evidence>
<dbReference type="AlphaFoldDB" id="A0A7I8DNP0"/>
<dbReference type="GO" id="GO:0000967">
    <property type="term" value="P:rRNA 5'-end processing"/>
    <property type="evidence" value="ECO:0007669"/>
    <property type="project" value="UniProtKB-UniRule"/>
</dbReference>
<dbReference type="Pfam" id="PF03652">
    <property type="entry name" value="RuvX"/>
    <property type="match status" value="1"/>
</dbReference>
<dbReference type="GO" id="GO:0016788">
    <property type="term" value="F:hydrolase activity, acting on ester bonds"/>
    <property type="evidence" value="ECO:0007669"/>
    <property type="project" value="UniProtKB-UniRule"/>
</dbReference>
<evidence type="ECO:0000256" key="4">
    <source>
        <dbReference type="ARBA" id="ARBA00022801"/>
    </source>
</evidence>
<keyword evidence="4 5" id="KW-0378">Hydrolase</keyword>
<dbReference type="HAMAP" id="MF_00651">
    <property type="entry name" value="Nuclease_YqgF"/>
    <property type="match status" value="1"/>
</dbReference>
<accession>A0A7I8DNP0</accession>
<evidence type="ECO:0000313" key="7">
    <source>
        <dbReference type="EMBL" id="BCK00024.1"/>
    </source>
</evidence>
<dbReference type="SUPFAM" id="SSF53098">
    <property type="entry name" value="Ribonuclease H-like"/>
    <property type="match status" value="1"/>
</dbReference>
<dbReference type="InterPro" id="IPR037027">
    <property type="entry name" value="YqgF/RNaseH-like_dom_sf"/>
</dbReference>
<sequence length="147" mass="16621">MGLDYGSVTVGVAISDELLITAQGIETINRKQENKLRQTLARIEELIKEYNVDRIVLGYPKNMNNTIGERAVKSEEFKEMLERRTGLPVILWDERLTTAAASQTLILGNVRREDRKAVVDKLAAVLILQGYLDYLSNQAKFNLPSKE</sequence>
<dbReference type="Gene3D" id="3.30.420.140">
    <property type="entry name" value="YqgF/RNase H-like domain"/>
    <property type="match status" value="1"/>
</dbReference>
<dbReference type="GO" id="GO:0004518">
    <property type="term" value="F:nuclease activity"/>
    <property type="evidence" value="ECO:0007669"/>
    <property type="project" value="UniProtKB-KW"/>
</dbReference>
<dbReference type="PANTHER" id="PTHR33317:SF4">
    <property type="entry name" value="POLYNUCLEOTIDYL TRANSFERASE, RIBONUCLEASE H-LIKE SUPERFAMILY PROTEIN"/>
    <property type="match status" value="1"/>
</dbReference>
<comment type="similarity">
    <text evidence="5">Belongs to the YqgF HJR family.</text>
</comment>
<keyword evidence="1 5" id="KW-0963">Cytoplasm</keyword>
<evidence type="ECO:0000256" key="2">
    <source>
        <dbReference type="ARBA" id="ARBA00022517"/>
    </source>
</evidence>
<dbReference type="EC" id="3.1.-.-" evidence="5"/>
<gene>
    <name evidence="7" type="ORF">bsdcttw_30640</name>
</gene>
<reference evidence="7 8" key="2">
    <citation type="submission" date="2020-08" db="EMBL/GenBank/DDBJ databases">
        <authorList>
            <person name="Ueki A."/>
            <person name="Tonouchi A."/>
        </authorList>
    </citation>
    <scope>NUCLEOTIDE SEQUENCE [LARGE SCALE GENOMIC DNA]</scope>
    <source>
        <strain evidence="7 8">CTTW</strain>
    </source>
</reference>
<evidence type="ECO:0000259" key="6">
    <source>
        <dbReference type="SMART" id="SM00732"/>
    </source>
</evidence>
<reference evidence="7 8" key="1">
    <citation type="submission" date="2020-08" db="EMBL/GenBank/DDBJ databases">
        <title>Draft genome sequencing of an Anaerocolumna strain isolated from anoxic soil subjected to BSD treatment.</title>
        <authorList>
            <person name="Uek A."/>
            <person name="Tonouchi A."/>
        </authorList>
    </citation>
    <scope>NUCLEOTIDE SEQUENCE [LARGE SCALE GENOMIC DNA]</scope>
    <source>
        <strain evidence="7 8">CTTW</strain>
    </source>
</reference>
<dbReference type="KEGG" id="acht:bsdcttw_30640"/>
<keyword evidence="3 5" id="KW-0540">Nuclease</keyword>
<dbReference type="InterPro" id="IPR006641">
    <property type="entry name" value="YqgF/RNaseH-like_dom"/>
</dbReference>
<dbReference type="SMART" id="SM00732">
    <property type="entry name" value="YqgFc"/>
    <property type="match status" value="1"/>
</dbReference>
<keyword evidence="2 5" id="KW-0690">Ribosome biogenesis</keyword>
<dbReference type="InterPro" id="IPR005227">
    <property type="entry name" value="YqgF"/>
</dbReference>
<dbReference type="InterPro" id="IPR012337">
    <property type="entry name" value="RNaseH-like_sf"/>
</dbReference>
<feature type="domain" description="YqgF/RNase H-like" evidence="6">
    <location>
        <begin position="1"/>
        <end position="101"/>
    </location>
</feature>
<evidence type="ECO:0000256" key="3">
    <source>
        <dbReference type="ARBA" id="ARBA00022722"/>
    </source>
</evidence>
<dbReference type="EMBL" id="AP023368">
    <property type="protein sequence ID" value="BCK00024.1"/>
    <property type="molecule type" value="Genomic_DNA"/>
</dbReference>
<dbReference type="NCBIfam" id="TIGR00250">
    <property type="entry name" value="RNAse_H_YqgF"/>
    <property type="match status" value="1"/>
</dbReference>
<keyword evidence="8" id="KW-1185">Reference proteome</keyword>
<organism evidence="7 8">
    <name type="scientific">Anaerocolumna chitinilytica</name>
    <dbReference type="NCBI Taxonomy" id="1727145"/>
    <lineage>
        <taxon>Bacteria</taxon>
        <taxon>Bacillati</taxon>
        <taxon>Bacillota</taxon>
        <taxon>Clostridia</taxon>
        <taxon>Lachnospirales</taxon>
        <taxon>Lachnospiraceae</taxon>
        <taxon>Anaerocolumna</taxon>
    </lineage>
</organism>
<dbReference type="Proteomes" id="UP000515703">
    <property type="component" value="Chromosome"/>
</dbReference>
<evidence type="ECO:0000313" key="8">
    <source>
        <dbReference type="Proteomes" id="UP000515703"/>
    </source>
</evidence>
<comment type="function">
    <text evidence="5">Could be a nuclease involved in processing of the 5'-end of pre-16S rRNA.</text>
</comment>
<dbReference type="GO" id="GO:0005829">
    <property type="term" value="C:cytosol"/>
    <property type="evidence" value="ECO:0007669"/>
    <property type="project" value="TreeGrafter"/>
</dbReference>
<proteinExistence type="inferred from homology"/>
<evidence type="ECO:0000256" key="5">
    <source>
        <dbReference type="HAMAP-Rule" id="MF_00651"/>
    </source>
</evidence>
<protein>
    <recommendedName>
        <fullName evidence="5">Putative pre-16S rRNA nuclease</fullName>
        <ecNumber evidence="5">3.1.-.-</ecNumber>
    </recommendedName>
</protein>